<dbReference type="AlphaFoldDB" id="A0A653IF73"/>
<proteinExistence type="predicted"/>
<dbReference type="GO" id="GO:0016747">
    <property type="term" value="F:acyltransferase activity, transferring groups other than amino-acyl groups"/>
    <property type="evidence" value="ECO:0007669"/>
    <property type="project" value="InterPro"/>
</dbReference>
<reference evidence="2 3" key="1">
    <citation type="submission" date="2019-10" db="EMBL/GenBank/DDBJ databases">
        <authorList>
            <person name="Karimi E."/>
        </authorList>
    </citation>
    <scope>NUCLEOTIDE SEQUENCE [LARGE SCALE GENOMIC DNA]</scope>
    <source>
        <strain evidence="2">Exiguobacterium sp. 9Y</strain>
    </source>
</reference>
<evidence type="ECO:0000313" key="3">
    <source>
        <dbReference type="Proteomes" id="UP000439752"/>
    </source>
</evidence>
<dbReference type="InterPro" id="IPR016181">
    <property type="entry name" value="Acyl_CoA_acyltransferase"/>
</dbReference>
<dbReference type="PROSITE" id="PS51186">
    <property type="entry name" value="GNAT"/>
    <property type="match status" value="1"/>
</dbReference>
<dbReference type="RefSeq" id="WP_159173605.1">
    <property type="nucleotide sequence ID" value="NZ_LR732312.1"/>
</dbReference>
<protein>
    <recommendedName>
        <fullName evidence="1">N-acetyltransferase domain-containing protein</fullName>
    </recommendedName>
</protein>
<dbReference type="Pfam" id="PF13673">
    <property type="entry name" value="Acetyltransf_10"/>
    <property type="match status" value="1"/>
</dbReference>
<accession>A0A653IF73</accession>
<gene>
    <name evidence="2" type="ORF">EXIGUO9Y_330046</name>
</gene>
<feature type="domain" description="N-acetyltransferase" evidence="1">
    <location>
        <begin position="6"/>
        <end position="138"/>
    </location>
</feature>
<name>A0A653IF73_9BACL</name>
<dbReference type="SUPFAM" id="SSF55729">
    <property type="entry name" value="Acyl-CoA N-acyltransferases (Nat)"/>
    <property type="match status" value="1"/>
</dbReference>
<dbReference type="EMBL" id="CABWKQ010000027">
    <property type="protein sequence ID" value="VWX37622.1"/>
    <property type="molecule type" value="Genomic_DNA"/>
</dbReference>
<dbReference type="InterPro" id="IPR000182">
    <property type="entry name" value="GNAT_dom"/>
</dbReference>
<dbReference type="Gene3D" id="3.40.630.30">
    <property type="match status" value="1"/>
</dbReference>
<evidence type="ECO:0000259" key="1">
    <source>
        <dbReference type="PROSITE" id="PS51186"/>
    </source>
</evidence>
<organism evidence="2 3">
    <name type="scientific">Exiguobacterium oxidotolerans</name>
    <dbReference type="NCBI Taxonomy" id="223958"/>
    <lineage>
        <taxon>Bacteria</taxon>
        <taxon>Bacillati</taxon>
        <taxon>Bacillota</taxon>
        <taxon>Bacilli</taxon>
        <taxon>Bacillales</taxon>
        <taxon>Bacillales Family XII. Incertae Sedis</taxon>
        <taxon>Exiguobacterium</taxon>
    </lineage>
</organism>
<sequence length="142" mass="15797">MSERQYQIRPYTEQDFEAIQRLNAAEGWSNLVARSDETKRAFAASNVTYVVVIDGTVSGYIRGMTDTAITLYICELLIADSARGRGLGQALLRHAHAKYPATRLEILASASSHSFYEQLGYRPFYGFRKTIDAAITTPPTSP</sequence>
<dbReference type="CDD" id="cd04301">
    <property type="entry name" value="NAT_SF"/>
    <property type="match status" value="1"/>
</dbReference>
<evidence type="ECO:0000313" key="2">
    <source>
        <dbReference type="EMBL" id="VWX37622.1"/>
    </source>
</evidence>
<keyword evidence="3" id="KW-1185">Reference proteome</keyword>
<dbReference type="Proteomes" id="UP000439752">
    <property type="component" value="Unassembled WGS sequence"/>
</dbReference>